<name>A0A9X6Q7J2_BACTU</name>
<gene>
    <name evidence="1" type="ORF">BK775_27140</name>
</gene>
<dbReference type="Proteomes" id="UP000195077">
    <property type="component" value="Unassembled WGS sequence"/>
</dbReference>
<sequence length="200" mass="23281">MKLTGLEPLYKSMRAQKMTRTKFKITINKAIFSIIYFIDTKPHKLAIGIHAKNVFFETPVNKGFTIKAYLDKHYKDVYEALGLSPNSTNPFSSRAFFEEINKRIPPTTNPGNTPKPRDVIYFRKDVEEADKIYFFGWKDNDIRGEKLSDENLHKTRQLLDEKAYIMCKTYNISSRWTDDPAKEVAYTSPRKGGLRKNIQN</sequence>
<proteinExistence type="predicted"/>
<accession>A0A9X6Q7J2</accession>
<dbReference type="EMBL" id="NFEN01000159">
    <property type="protein sequence ID" value="OUA18255.1"/>
    <property type="molecule type" value="Genomic_DNA"/>
</dbReference>
<protein>
    <submittedName>
        <fullName evidence="1">Uncharacterized protein</fullName>
    </submittedName>
</protein>
<evidence type="ECO:0000313" key="2">
    <source>
        <dbReference type="Proteomes" id="UP000195077"/>
    </source>
</evidence>
<dbReference type="AlphaFoldDB" id="A0A9X6Q7J2"/>
<dbReference type="RefSeq" id="WP_021728453.1">
    <property type="nucleotide sequence ID" value="NZ_CP059978.1"/>
</dbReference>
<dbReference type="Pfam" id="PF19503">
    <property type="entry name" value="DUF6037"/>
    <property type="match status" value="1"/>
</dbReference>
<dbReference type="InterPro" id="IPR046100">
    <property type="entry name" value="DUF6037"/>
</dbReference>
<comment type="caution">
    <text evidence="1">The sequence shown here is derived from an EMBL/GenBank/DDBJ whole genome shotgun (WGS) entry which is preliminary data.</text>
</comment>
<reference evidence="1 2" key="1">
    <citation type="submission" date="2016-10" db="EMBL/GenBank/DDBJ databases">
        <title>Comparative genomics of Bacillus thuringiensis reveals a path to pathogens against multiple invertebrate hosts.</title>
        <authorList>
            <person name="Zheng J."/>
            <person name="Gao Q."/>
            <person name="Liu H."/>
            <person name="Peng D."/>
            <person name="Ruan L."/>
            <person name="Sun M."/>
        </authorList>
    </citation>
    <scope>NUCLEOTIDE SEQUENCE [LARGE SCALE GENOMIC DNA]</scope>
    <source>
        <strain evidence="1">I13</strain>
    </source>
</reference>
<organism evidence="1 2">
    <name type="scientific">Bacillus thuringiensis</name>
    <dbReference type="NCBI Taxonomy" id="1428"/>
    <lineage>
        <taxon>Bacteria</taxon>
        <taxon>Bacillati</taxon>
        <taxon>Bacillota</taxon>
        <taxon>Bacilli</taxon>
        <taxon>Bacillales</taxon>
        <taxon>Bacillaceae</taxon>
        <taxon>Bacillus</taxon>
        <taxon>Bacillus cereus group</taxon>
    </lineage>
</organism>
<evidence type="ECO:0000313" key="1">
    <source>
        <dbReference type="EMBL" id="OUA18255.1"/>
    </source>
</evidence>